<reference evidence="2" key="1">
    <citation type="journal article" date="2023" name="Nat. Plants">
        <title>Single-cell RNA sequencing provides a high-resolution roadmap for understanding the multicellular compartmentation of specialized metabolism.</title>
        <authorList>
            <person name="Sun S."/>
            <person name="Shen X."/>
            <person name="Li Y."/>
            <person name="Li Y."/>
            <person name="Wang S."/>
            <person name="Li R."/>
            <person name="Zhang H."/>
            <person name="Shen G."/>
            <person name="Guo B."/>
            <person name="Wei J."/>
            <person name="Xu J."/>
            <person name="St-Pierre B."/>
            <person name="Chen S."/>
            <person name="Sun C."/>
        </authorList>
    </citation>
    <scope>NUCLEOTIDE SEQUENCE [LARGE SCALE GENOMIC DNA]</scope>
</reference>
<gene>
    <name evidence="1" type="ORF">M9H77_24497</name>
</gene>
<name>A0ACC0AYG0_CATRO</name>
<accession>A0ACC0AYG0</accession>
<comment type="caution">
    <text evidence="1">The sequence shown here is derived from an EMBL/GenBank/DDBJ whole genome shotgun (WGS) entry which is preliminary data.</text>
</comment>
<sequence length="476" mass="55756">MGLRTDQKVEKVNAKELSYSQFVEKYLVQNQPVILTGLMEDWRACKEWVSPNGLPNFQFLSTHFGNSKVQVADCGVREFTDQKRLEMSVSEFIEQWVDLCSSREPCNEEGDGKSLLYLKDWHFVKEYPEYSAYETPLFFSDDWLNIYLDKYRMHTDPDSYQEKNEISCSDYRFVYMGAKGTWTPLHADVFRSYSWSANVCGKKKWFFLSPDQHHLVFDQYMKNSVYNIFEDVSDQKFPGFQKAVWWSCTQEQNEIIFVPSGWYHQVHNLEDTISINHNWFNGYNISWVVSLKLWDLLLRDYNEAKDLIEDIKDICDDFEGLCQRNLAANTGMNFYDFFVFMVRFALANLYQLFRYAEGNKNPSFSLSQRVQHMVFNLKSIESIALKMKSVSLCKNQGIPSISFKEISEDHSFVEMCVALEETSIEIYGQHGVSSDVKPTSLKNYFDFPHSRICTPKDLVLLIDYALKKLAIDPDRS</sequence>
<dbReference type="Proteomes" id="UP001060085">
    <property type="component" value="Linkage Group LG05"/>
</dbReference>
<organism evidence="1 2">
    <name type="scientific">Catharanthus roseus</name>
    <name type="common">Madagascar periwinkle</name>
    <name type="synonym">Vinca rosea</name>
    <dbReference type="NCBI Taxonomy" id="4058"/>
    <lineage>
        <taxon>Eukaryota</taxon>
        <taxon>Viridiplantae</taxon>
        <taxon>Streptophyta</taxon>
        <taxon>Embryophyta</taxon>
        <taxon>Tracheophyta</taxon>
        <taxon>Spermatophyta</taxon>
        <taxon>Magnoliopsida</taxon>
        <taxon>eudicotyledons</taxon>
        <taxon>Gunneridae</taxon>
        <taxon>Pentapetalae</taxon>
        <taxon>asterids</taxon>
        <taxon>lamiids</taxon>
        <taxon>Gentianales</taxon>
        <taxon>Apocynaceae</taxon>
        <taxon>Rauvolfioideae</taxon>
        <taxon>Vinceae</taxon>
        <taxon>Catharanthinae</taxon>
        <taxon>Catharanthus</taxon>
    </lineage>
</organism>
<keyword evidence="2" id="KW-1185">Reference proteome</keyword>
<protein>
    <submittedName>
        <fullName evidence="1">Uncharacterized protein</fullName>
    </submittedName>
</protein>
<proteinExistence type="predicted"/>
<evidence type="ECO:0000313" key="1">
    <source>
        <dbReference type="EMBL" id="KAI5665174.1"/>
    </source>
</evidence>
<evidence type="ECO:0000313" key="2">
    <source>
        <dbReference type="Proteomes" id="UP001060085"/>
    </source>
</evidence>
<dbReference type="EMBL" id="CM044705">
    <property type="protein sequence ID" value="KAI5665174.1"/>
    <property type="molecule type" value="Genomic_DNA"/>
</dbReference>